<evidence type="ECO:0000256" key="5">
    <source>
        <dbReference type="ARBA" id="ARBA00022679"/>
    </source>
</evidence>
<keyword evidence="3 9" id="KW-0963">Cytoplasm</keyword>
<dbReference type="InterPro" id="IPR023546">
    <property type="entry name" value="MGMT"/>
</dbReference>
<dbReference type="GO" id="GO:0005737">
    <property type="term" value="C:cytoplasm"/>
    <property type="evidence" value="ECO:0007669"/>
    <property type="project" value="UniProtKB-SubCell"/>
</dbReference>
<dbReference type="PANTHER" id="PTHR10815">
    <property type="entry name" value="METHYLATED-DNA--PROTEIN-CYSTEINE METHYLTRANSFERASE"/>
    <property type="match status" value="1"/>
</dbReference>
<dbReference type="InterPro" id="IPR014048">
    <property type="entry name" value="MethylDNA_cys_MeTrfase_DNA-bd"/>
</dbReference>
<dbReference type="SUPFAM" id="SSF46767">
    <property type="entry name" value="Methylated DNA-protein cysteine methyltransferase, C-terminal domain"/>
    <property type="match status" value="1"/>
</dbReference>
<evidence type="ECO:0000256" key="7">
    <source>
        <dbReference type="ARBA" id="ARBA00023204"/>
    </source>
</evidence>
<keyword evidence="6 9" id="KW-0227">DNA damage</keyword>
<dbReference type="OrthoDB" id="9802228at2"/>
<dbReference type="CDD" id="cd06445">
    <property type="entry name" value="ATase"/>
    <property type="match status" value="1"/>
</dbReference>
<evidence type="ECO:0000256" key="8">
    <source>
        <dbReference type="ARBA" id="ARBA00049348"/>
    </source>
</evidence>
<dbReference type="Proteomes" id="UP000014417">
    <property type="component" value="Unassembled WGS sequence"/>
</dbReference>
<dbReference type="Gene3D" id="1.10.10.10">
    <property type="entry name" value="Winged helix-like DNA-binding domain superfamily/Winged helix DNA-binding domain"/>
    <property type="match status" value="1"/>
</dbReference>
<dbReference type="STRING" id="883161.HMPREF9306_00280"/>
<evidence type="ECO:0000256" key="3">
    <source>
        <dbReference type="ARBA" id="ARBA00022490"/>
    </source>
</evidence>
<dbReference type="RefSeq" id="WP_016455136.1">
    <property type="nucleotide sequence ID" value="NZ_KE150269.1"/>
</dbReference>
<reference evidence="12 13" key="1">
    <citation type="submission" date="2013-04" db="EMBL/GenBank/DDBJ databases">
        <title>The Genome Sequence of Propionimicrobium lymphophilum ACS-093-V-SCH5.</title>
        <authorList>
            <consortium name="The Broad Institute Genomics Platform"/>
            <person name="Earl A."/>
            <person name="Ward D."/>
            <person name="Feldgarden M."/>
            <person name="Gevers D."/>
            <person name="Saerens B."/>
            <person name="Vaneechoutte M."/>
            <person name="Walker B."/>
            <person name="Young S."/>
            <person name="Zeng Q."/>
            <person name="Gargeya S."/>
            <person name="Fitzgerald M."/>
            <person name="Haas B."/>
            <person name="Abouelleil A."/>
            <person name="Allen A.W."/>
            <person name="Alvarado L."/>
            <person name="Arachchi H.M."/>
            <person name="Berlin A.M."/>
            <person name="Chapman S.B."/>
            <person name="Gainer-Dewar J."/>
            <person name="Goldberg J."/>
            <person name="Griggs A."/>
            <person name="Gujja S."/>
            <person name="Hansen M."/>
            <person name="Howarth C."/>
            <person name="Imamovic A."/>
            <person name="Ireland A."/>
            <person name="Larimer J."/>
            <person name="McCowan C."/>
            <person name="Murphy C."/>
            <person name="Pearson M."/>
            <person name="Poon T.W."/>
            <person name="Priest M."/>
            <person name="Roberts A."/>
            <person name="Saif S."/>
            <person name="Shea T."/>
            <person name="Sisk P."/>
            <person name="Sykes S."/>
            <person name="Wortman J."/>
            <person name="Nusbaum C."/>
            <person name="Birren B."/>
        </authorList>
    </citation>
    <scope>NUCLEOTIDE SEQUENCE [LARGE SCALE GENOMIC DNA]</scope>
    <source>
        <strain evidence="12 13">ACS-093-V-SCH5</strain>
    </source>
</reference>
<keyword evidence="7 9" id="KW-0234">DNA repair</keyword>
<evidence type="ECO:0000256" key="4">
    <source>
        <dbReference type="ARBA" id="ARBA00022603"/>
    </source>
</evidence>
<keyword evidence="13" id="KW-1185">Reference proteome</keyword>
<evidence type="ECO:0000256" key="9">
    <source>
        <dbReference type="HAMAP-Rule" id="MF_00772"/>
    </source>
</evidence>
<dbReference type="PROSITE" id="PS00374">
    <property type="entry name" value="MGMT"/>
    <property type="match status" value="1"/>
</dbReference>
<comment type="catalytic activity">
    <reaction evidence="1 9">
        <text>a 4-O-methyl-thymidine in DNA + L-cysteinyl-[protein] = a thymidine in DNA + S-methyl-L-cysteinyl-[protein]</text>
        <dbReference type="Rhea" id="RHEA:53428"/>
        <dbReference type="Rhea" id="RHEA-COMP:10131"/>
        <dbReference type="Rhea" id="RHEA-COMP:10132"/>
        <dbReference type="Rhea" id="RHEA-COMP:13555"/>
        <dbReference type="Rhea" id="RHEA-COMP:13556"/>
        <dbReference type="ChEBI" id="CHEBI:29950"/>
        <dbReference type="ChEBI" id="CHEBI:82612"/>
        <dbReference type="ChEBI" id="CHEBI:137386"/>
        <dbReference type="ChEBI" id="CHEBI:137387"/>
        <dbReference type="EC" id="2.1.1.63"/>
    </reaction>
</comment>
<dbReference type="InterPro" id="IPR036388">
    <property type="entry name" value="WH-like_DNA-bd_sf"/>
</dbReference>
<evidence type="ECO:0000256" key="6">
    <source>
        <dbReference type="ARBA" id="ARBA00022763"/>
    </source>
</evidence>
<evidence type="ECO:0000313" key="12">
    <source>
        <dbReference type="EMBL" id="EPD33864.1"/>
    </source>
</evidence>
<evidence type="ECO:0000259" key="11">
    <source>
        <dbReference type="Pfam" id="PF02870"/>
    </source>
</evidence>
<dbReference type="HAMAP" id="MF_00772">
    <property type="entry name" value="OGT"/>
    <property type="match status" value="1"/>
</dbReference>
<evidence type="ECO:0000256" key="2">
    <source>
        <dbReference type="ARBA" id="ARBA00008711"/>
    </source>
</evidence>
<comment type="miscellaneous">
    <text evidence="9">This enzyme catalyzes only one turnover and therefore is not strictly catalytic. According to one definition, an enzyme is a biocatalyst that acts repeatedly and over many reaction cycles.</text>
</comment>
<evidence type="ECO:0000256" key="1">
    <source>
        <dbReference type="ARBA" id="ARBA00001286"/>
    </source>
</evidence>
<evidence type="ECO:0000259" key="10">
    <source>
        <dbReference type="Pfam" id="PF01035"/>
    </source>
</evidence>
<dbReference type="GO" id="GO:0003908">
    <property type="term" value="F:methylated-DNA-[protein]-cysteine S-methyltransferase activity"/>
    <property type="evidence" value="ECO:0007669"/>
    <property type="project" value="UniProtKB-UniRule"/>
</dbReference>
<organism evidence="12 13">
    <name type="scientific">Propionimicrobium lymphophilum ACS-093-V-SCH5</name>
    <dbReference type="NCBI Taxonomy" id="883161"/>
    <lineage>
        <taxon>Bacteria</taxon>
        <taxon>Bacillati</taxon>
        <taxon>Actinomycetota</taxon>
        <taxon>Actinomycetes</taxon>
        <taxon>Propionibacteriales</taxon>
        <taxon>Propionibacteriaceae</taxon>
        <taxon>Propionimicrobium</taxon>
    </lineage>
</organism>
<dbReference type="PANTHER" id="PTHR10815:SF5">
    <property type="entry name" value="METHYLATED-DNA--PROTEIN-CYSTEINE METHYLTRANSFERASE"/>
    <property type="match status" value="1"/>
</dbReference>
<feature type="domain" description="Methylguanine DNA methyltransferase ribonuclease-like" evidence="11">
    <location>
        <begin position="2"/>
        <end position="75"/>
    </location>
</feature>
<comment type="function">
    <text evidence="9">Involved in the cellular defense against the biological effects of O6-methylguanine (O6-MeG) and O4-methylthymine (O4-MeT) in DNA. Repairs the methylated nucleobase in DNA by stoichiometrically transferring the methyl group to a cysteine residue in the enzyme. This is a suicide reaction: the enzyme is irreversibly inactivated.</text>
</comment>
<dbReference type="AlphaFoldDB" id="S2X1G4"/>
<dbReference type="GO" id="GO:0006307">
    <property type="term" value="P:DNA alkylation repair"/>
    <property type="evidence" value="ECO:0007669"/>
    <property type="project" value="UniProtKB-UniRule"/>
</dbReference>
<comment type="similarity">
    <text evidence="2 9">Belongs to the MGMT family.</text>
</comment>
<comment type="caution">
    <text evidence="12">The sequence shown here is derived from an EMBL/GenBank/DDBJ whole genome shotgun (WGS) entry which is preliminary data.</text>
</comment>
<dbReference type="Pfam" id="PF02870">
    <property type="entry name" value="Methyltransf_1N"/>
    <property type="match status" value="1"/>
</dbReference>
<dbReference type="InterPro" id="IPR001497">
    <property type="entry name" value="MethylDNA_cys_MeTrfase_AS"/>
</dbReference>
<dbReference type="SUPFAM" id="SSF53155">
    <property type="entry name" value="Methylated DNA-protein cysteine methyltransferase domain"/>
    <property type="match status" value="1"/>
</dbReference>
<feature type="domain" description="Methylated-DNA-[protein]-cysteine S-methyltransferase DNA binding" evidence="10">
    <location>
        <begin position="88"/>
        <end position="172"/>
    </location>
</feature>
<dbReference type="EC" id="2.1.1.63" evidence="9"/>
<dbReference type="NCBIfam" id="TIGR00589">
    <property type="entry name" value="ogt"/>
    <property type="match status" value="1"/>
</dbReference>
<dbReference type="GO" id="GO:0032259">
    <property type="term" value="P:methylation"/>
    <property type="evidence" value="ECO:0007669"/>
    <property type="project" value="UniProtKB-KW"/>
</dbReference>
<gene>
    <name evidence="12" type="ORF">HMPREF9306_00280</name>
</gene>
<dbReference type="InterPro" id="IPR036631">
    <property type="entry name" value="MGMT_N_sf"/>
</dbReference>
<proteinExistence type="inferred from homology"/>
<dbReference type="PATRIC" id="fig|883161.3.peg.283"/>
<comment type="catalytic activity">
    <reaction evidence="8 9">
        <text>a 6-O-methyl-2'-deoxyguanosine in DNA + L-cysteinyl-[protein] = S-methyl-L-cysteinyl-[protein] + a 2'-deoxyguanosine in DNA</text>
        <dbReference type="Rhea" id="RHEA:24000"/>
        <dbReference type="Rhea" id="RHEA-COMP:10131"/>
        <dbReference type="Rhea" id="RHEA-COMP:10132"/>
        <dbReference type="Rhea" id="RHEA-COMP:11367"/>
        <dbReference type="Rhea" id="RHEA-COMP:11368"/>
        <dbReference type="ChEBI" id="CHEBI:29950"/>
        <dbReference type="ChEBI" id="CHEBI:82612"/>
        <dbReference type="ChEBI" id="CHEBI:85445"/>
        <dbReference type="ChEBI" id="CHEBI:85448"/>
        <dbReference type="EC" id="2.1.1.63"/>
    </reaction>
</comment>
<dbReference type="EMBL" id="AGZR01000003">
    <property type="protein sequence ID" value="EPD33864.1"/>
    <property type="molecule type" value="Genomic_DNA"/>
</dbReference>
<dbReference type="HOGENOM" id="CLU_000445_52_2_11"/>
<dbReference type="FunFam" id="1.10.10.10:FF:000214">
    <property type="entry name" value="Methylated-DNA--protein-cysteine methyltransferase"/>
    <property type="match status" value="1"/>
</dbReference>
<dbReference type="Gene3D" id="3.30.160.70">
    <property type="entry name" value="Methylated DNA-protein cysteine methyltransferase domain"/>
    <property type="match status" value="1"/>
</dbReference>
<dbReference type="InterPro" id="IPR036217">
    <property type="entry name" value="MethylDNA_cys_MeTrfase_DNAb"/>
</dbReference>
<dbReference type="Pfam" id="PF01035">
    <property type="entry name" value="DNA_binding_1"/>
    <property type="match status" value="1"/>
</dbReference>
<evidence type="ECO:0000313" key="13">
    <source>
        <dbReference type="Proteomes" id="UP000014417"/>
    </source>
</evidence>
<dbReference type="InterPro" id="IPR008332">
    <property type="entry name" value="MethylG_MeTrfase_N"/>
</dbReference>
<accession>S2X1G4</accession>
<keyword evidence="5 9" id="KW-0808">Transferase</keyword>
<feature type="active site" description="Nucleophile; methyl group acceptor" evidence="9">
    <location>
        <position position="144"/>
    </location>
</feature>
<sequence length="188" mass="20310">MIYATSYSSSLGELFLASDGHCLTELDFAVGTHTKSHGATAKKRAEAHYDAVGLRDLDIFAHTANWLDQYFRGERPQDAPPLAPKGSDFQLAVWRLLRKIPYGETTTYGQLAKDYCAETGRATMSAQAVGGAVGRNPISIIVPCHRVVGSDGSLTGYASGVEHKVGLLRLEGLDVDEQELRLSRPSAS</sequence>
<keyword evidence="4 9" id="KW-0489">Methyltransferase</keyword>
<name>S2X1G4_9ACTN</name>
<protein>
    <recommendedName>
        <fullName evidence="9">Methylated-DNA--protein-cysteine methyltransferase</fullName>
        <ecNumber evidence="9">2.1.1.63</ecNumber>
    </recommendedName>
    <alternativeName>
        <fullName evidence="9">6-O-methylguanine-DNA methyltransferase</fullName>
        <shortName evidence="9">MGMT</shortName>
    </alternativeName>
    <alternativeName>
        <fullName evidence="9">O-6-methylguanine-DNA-alkyltransferase</fullName>
    </alternativeName>
</protein>
<comment type="subcellular location">
    <subcellularLocation>
        <location evidence="9">Cytoplasm</location>
    </subcellularLocation>
</comment>